<evidence type="ECO:0000259" key="4">
    <source>
        <dbReference type="Pfam" id="PF00501"/>
    </source>
</evidence>
<dbReference type="PROSITE" id="PS00455">
    <property type="entry name" value="AMP_BINDING"/>
    <property type="match status" value="1"/>
</dbReference>
<dbReference type="SUPFAM" id="SSF56801">
    <property type="entry name" value="Acetyl-CoA synthetase-like"/>
    <property type="match status" value="1"/>
</dbReference>
<dbReference type="Pfam" id="PF00501">
    <property type="entry name" value="AMP-binding"/>
    <property type="match status" value="1"/>
</dbReference>
<dbReference type="InterPro" id="IPR009081">
    <property type="entry name" value="PP-bd_ACP"/>
</dbReference>
<dbReference type="OrthoDB" id="429813at2759"/>
<keyword evidence="3" id="KW-0521">NADP</keyword>
<dbReference type="InterPro" id="IPR036736">
    <property type="entry name" value="ACP-like_sf"/>
</dbReference>
<reference evidence="7 8" key="1">
    <citation type="submission" date="2017-02" db="EMBL/GenBank/DDBJ databases">
        <title>Genomes of Trichoderma spp. with biocontrol activity.</title>
        <authorList>
            <person name="Gardiner D."/>
            <person name="Kazan K."/>
            <person name="Vos C."/>
            <person name="Harvey P."/>
        </authorList>
    </citation>
    <scope>NUCLEOTIDE SEQUENCE [LARGE SCALE GENOMIC DNA]</scope>
    <source>
        <strain evidence="7 8">A5MH</strain>
    </source>
</reference>
<evidence type="ECO:0000256" key="3">
    <source>
        <dbReference type="ARBA" id="ARBA00022857"/>
    </source>
</evidence>
<organism evidence="7 8">
    <name type="scientific">Trichoderma gamsii</name>
    <dbReference type="NCBI Taxonomy" id="398673"/>
    <lineage>
        <taxon>Eukaryota</taxon>
        <taxon>Fungi</taxon>
        <taxon>Dikarya</taxon>
        <taxon>Ascomycota</taxon>
        <taxon>Pezizomycotina</taxon>
        <taxon>Sordariomycetes</taxon>
        <taxon>Hypocreomycetidae</taxon>
        <taxon>Hypocreales</taxon>
        <taxon>Hypocreaceae</taxon>
        <taxon>Trichoderma</taxon>
    </lineage>
</organism>
<dbReference type="Gene3D" id="3.40.50.720">
    <property type="entry name" value="NAD(P)-binding Rossmann-like Domain"/>
    <property type="match status" value="1"/>
</dbReference>
<sequence>MNGYAKSSNPQYGKRLLANIVDEYATYEPERVFVYQPYSSNLEDGYRPITFKETAKGVNHLARELLKQREDATDEKDSFPTVAYIGPNDIRYTIVMLACIKAHCQALFISPRNSLEAQLSLFKKTQCAQILYEPSMQSTVEPLLQFYPMPARAVPPLEDWLQSAASHVPYDVPFEKARFHPLAVLHTSGSTGIPKPITVRQGSAAIVDDLRDVYLDGAPVVWTSLPNDCSKIFVPMPAFHMAGVGIMSFFGIYFGVQICLGVPNRPVSAGLVTECLKFVGDCDAAVLPPSIIEDMSTNEEQIRLLADLKMVGFGGGNLSPSVGDELVSKGVNLLNAIASTEVAPYVIHRQPDPKLWQWFIVNAEEMGADFRLIADDDIYEMFIVRKDPKEAMRQPLFYTFPDKTEWSTGDMYKKHPTKPNHWQYWGRTDNVIVFSTGEKLNPVTIEAAVTGHPAIKGALVVGQQRLQPALILEPHEYPKDEKKARALIDSVWPIVSDVNKVTVAHGRIVRDMVVLADPNTPFSISGKGSIQRMATVTAYQDFIDGLYAQQDEGIDMSNTNSLDITSPKAMAQSILDIVRSQIHKPAVDIEADLFSTGMDSMEVITLSKILRSSLESAGVRPGKDAVAPRIIYANSTIKGLAKHLYSSVISGSTEDDSEEREIGALVKLISKYTRDLPPPNTNQSNPLDEEQTVIVTGTTGSLGAYMLDLLIKNPRVSRVLAFNRGQDGGSSRQPAYNSYRGLSTDFSKVEFLGVDLSKPYFGLPVEKYNDILATADRVIHNAWPVNFNISVSSFEPYIFGVRQLVDFSNKAAKRVPIIYISSVGTVGNWTRSQSIPERRLEDLTLPAMGYGRSKFAASSILDAAVEQSGILAAVIRVGQIAGSRAKQGVWNPQEFIPSLIASSVHLGVLPDRFSKTDVVDWTPVDDIAGLILDVAGITKKADPSAISGYFHGVNPSVTSWAKLAAFLKSHYSERIKEIIPLTEWIQILEESAVSATADGVNRNPAIKLIDAYKGIAAGGGYPKWDMERTMAHSPTMRNLGPVDETLMKNWCDQWKY</sequence>
<evidence type="ECO:0000259" key="6">
    <source>
        <dbReference type="Pfam" id="PF07993"/>
    </source>
</evidence>
<evidence type="ECO:0000313" key="8">
    <source>
        <dbReference type="Proteomes" id="UP000236546"/>
    </source>
</evidence>
<dbReference type="Pfam" id="PF23562">
    <property type="entry name" value="AMP-binding_C_3"/>
    <property type="match status" value="1"/>
</dbReference>
<dbReference type="InterPro" id="IPR020845">
    <property type="entry name" value="AMP-binding_CS"/>
</dbReference>
<dbReference type="InterPro" id="IPR036291">
    <property type="entry name" value="NAD(P)-bd_dom_sf"/>
</dbReference>
<dbReference type="InterPro" id="IPR042099">
    <property type="entry name" value="ANL_N_sf"/>
</dbReference>
<evidence type="ECO:0000256" key="2">
    <source>
        <dbReference type="ARBA" id="ARBA00022553"/>
    </source>
</evidence>
<proteinExistence type="predicted"/>
<evidence type="ECO:0000259" key="5">
    <source>
        <dbReference type="Pfam" id="PF00550"/>
    </source>
</evidence>
<dbReference type="PANTHER" id="PTHR43439">
    <property type="entry name" value="PHENYLACETATE-COENZYME A LIGASE"/>
    <property type="match status" value="1"/>
</dbReference>
<dbReference type="Gene3D" id="3.40.50.12780">
    <property type="entry name" value="N-terminal domain of ligase-like"/>
    <property type="match status" value="1"/>
</dbReference>
<evidence type="ECO:0000256" key="1">
    <source>
        <dbReference type="ARBA" id="ARBA00022450"/>
    </source>
</evidence>
<dbReference type="PANTHER" id="PTHR43439:SF2">
    <property type="entry name" value="ENZYME, PUTATIVE (JCVI)-RELATED"/>
    <property type="match status" value="1"/>
</dbReference>
<keyword evidence="2" id="KW-0597">Phosphoprotein</keyword>
<dbReference type="InterPro" id="IPR051414">
    <property type="entry name" value="Adenylate-forming_Reductase"/>
</dbReference>
<dbReference type="Pfam" id="PF07993">
    <property type="entry name" value="NAD_binding_4"/>
    <property type="match status" value="1"/>
</dbReference>
<dbReference type="InterPro" id="IPR000873">
    <property type="entry name" value="AMP-dep_synth/lig_dom"/>
</dbReference>
<feature type="domain" description="Thioester reductase (TE)" evidence="6">
    <location>
        <begin position="695"/>
        <end position="928"/>
    </location>
</feature>
<accession>A0A2K0SZV2</accession>
<keyword evidence="1" id="KW-0596">Phosphopantetheine</keyword>
<feature type="domain" description="AMP-dependent synthetase/ligase" evidence="4">
    <location>
        <begin position="24"/>
        <end position="352"/>
    </location>
</feature>
<dbReference type="SUPFAM" id="SSF51735">
    <property type="entry name" value="NAD(P)-binding Rossmann-fold domains"/>
    <property type="match status" value="1"/>
</dbReference>
<dbReference type="Pfam" id="PF00550">
    <property type="entry name" value="PP-binding"/>
    <property type="match status" value="1"/>
</dbReference>
<dbReference type="InterPro" id="IPR013120">
    <property type="entry name" value="FAR_NAD-bd"/>
</dbReference>
<evidence type="ECO:0008006" key="9">
    <source>
        <dbReference type="Google" id="ProtNLM"/>
    </source>
</evidence>
<dbReference type="Gene3D" id="1.10.1200.10">
    <property type="entry name" value="ACP-like"/>
    <property type="match status" value="1"/>
</dbReference>
<evidence type="ECO:0000313" key="7">
    <source>
        <dbReference type="EMBL" id="PNP38800.1"/>
    </source>
</evidence>
<dbReference type="AlphaFoldDB" id="A0A2K0SZV2"/>
<dbReference type="Proteomes" id="UP000236546">
    <property type="component" value="Unassembled WGS sequence"/>
</dbReference>
<gene>
    <name evidence="7" type="ORF">TGAMA5MH_09023</name>
</gene>
<feature type="domain" description="Carrier" evidence="5">
    <location>
        <begin position="573"/>
        <end position="644"/>
    </location>
</feature>
<dbReference type="EMBL" id="MTYH01000098">
    <property type="protein sequence ID" value="PNP38800.1"/>
    <property type="molecule type" value="Genomic_DNA"/>
</dbReference>
<dbReference type="InterPro" id="IPR006162">
    <property type="entry name" value="Ppantetheine_attach_site"/>
</dbReference>
<dbReference type="PROSITE" id="PS00012">
    <property type="entry name" value="PHOSPHOPANTETHEINE"/>
    <property type="match status" value="1"/>
</dbReference>
<protein>
    <recommendedName>
        <fullName evidence="9">Carrier domain-containing protein</fullName>
    </recommendedName>
</protein>
<comment type="caution">
    <text evidence="7">The sequence shown here is derived from an EMBL/GenBank/DDBJ whole genome shotgun (WGS) entry which is preliminary data.</text>
</comment>
<name>A0A2K0SZV2_9HYPO</name>